<dbReference type="EMBL" id="JACHTF010000006">
    <property type="protein sequence ID" value="MBB1060404.1"/>
    <property type="molecule type" value="Genomic_DNA"/>
</dbReference>
<dbReference type="GO" id="GO:0006355">
    <property type="term" value="P:regulation of DNA-templated transcription"/>
    <property type="evidence" value="ECO:0007669"/>
    <property type="project" value="InterPro"/>
</dbReference>
<name>A0A7W3Y5U6_9GAMM</name>
<dbReference type="SUPFAM" id="SSF47598">
    <property type="entry name" value="Ribbon-helix-helix"/>
    <property type="match status" value="1"/>
</dbReference>
<keyword evidence="2" id="KW-1185">Reference proteome</keyword>
<accession>A0A7W3Y5U6</accession>
<dbReference type="InterPro" id="IPR010985">
    <property type="entry name" value="Ribbon_hlx_hlx"/>
</dbReference>
<protein>
    <recommendedName>
        <fullName evidence="3">Toxin-antitoxin system HicB family antitoxin</fullName>
    </recommendedName>
</protein>
<comment type="caution">
    <text evidence="1">The sequence shown here is derived from an EMBL/GenBank/DDBJ whole genome shotgun (WGS) entry which is preliminary data.</text>
</comment>
<dbReference type="InterPro" id="IPR013321">
    <property type="entry name" value="Arc_rbn_hlx_hlx"/>
</dbReference>
<organism evidence="1 2">
    <name type="scientific">Marilutibacter spongiae</name>
    <dbReference type="NCBI Taxonomy" id="2025720"/>
    <lineage>
        <taxon>Bacteria</taxon>
        <taxon>Pseudomonadati</taxon>
        <taxon>Pseudomonadota</taxon>
        <taxon>Gammaproteobacteria</taxon>
        <taxon>Lysobacterales</taxon>
        <taxon>Lysobacteraceae</taxon>
        <taxon>Marilutibacter</taxon>
    </lineage>
</organism>
<evidence type="ECO:0000313" key="2">
    <source>
        <dbReference type="Proteomes" id="UP000523196"/>
    </source>
</evidence>
<dbReference type="AlphaFoldDB" id="A0A7W3Y5U6"/>
<evidence type="ECO:0000313" key="1">
    <source>
        <dbReference type="EMBL" id="MBB1060404.1"/>
    </source>
</evidence>
<dbReference type="RefSeq" id="WP_182686333.1">
    <property type="nucleotide sequence ID" value="NZ_JACHTF010000006.1"/>
</dbReference>
<dbReference type="Proteomes" id="UP000523196">
    <property type="component" value="Unassembled WGS sequence"/>
</dbReference>
<reference evidence="1 2" key="1">
    <citation type="submission" date="2020-08" db="EMBL/GenBank/DDBJ databases">
        <authorList>
            <person name="Xu S."/>
            <person name="Li A."/>
        </authorList>
    </citation>
    <scope>NUCLEOTIDE SEQUENCE [LARGE SCALE GENOMIC DNA]</scope>
    <source>
        <strain evidence="1 2">119BY6-57</strain>
    </source>
</reference>
<evidence type="ECO:0008006" key="3">
    <source>
        <dbReference type="Google" id="ProtNLM"/>
    </source>
</evidence>
<dbReference type="Gene3D" id="1.10.1220.10">
    <property type="entry name" value="Met repressor-like"/>
    <property type="match status" value="1"/>
</dbReference>
<sequence length="68" mass="7612">MTAEKPRRRSKVQVKFRLPKATHEALTAIAAARGLSLTEVINGAVDAYVHPVKRRIRQWPMPPTDHAA</sequence>
<proteinExistence type="predicted"/>
<gene>
    <name evidence="1" type="ORF">H4F98_07425</name>
</gene>